<gene>
    <name evidence="1" type="ORF">EC580_003125</name>
</gene>
<sequence length="246" mass="27645">MRSLRSKAIKPLSLRLPFIRFTEFYGVVFALLIFVGYQTLAYLGSSATDSGGLAVLSAFSPAIIIFLFMSWTTHYRIIWFFCIISGCIALWHYHSTLAHYLTWVYMIQRSGIFVLLTAVFGVTLLPGHTPIISRIADLVHGPLSERVALYTRHVTIAWVFFFATMTGLPLVIFLFAPYNLLFLLTNIITVTLVASMFFAEYVVRCRAIPVGERSGMIEGLHAYFHYSAKTATSKQQPGNSNLGPPR</sequence>
<organism evidence="1 2">
    <name type="scientific">Acidithiobacillus sulfuriphilus</name>
    <dbReference type="NCBI Taxonomy" id="1867749"/>
    <lineage>
        <taxon>Bacteria</taxon>
        <taxon>Pseudomonadati</taxon>
        <taxon>Pseudomonadota</taxon>
        <taxon>Acidithiobacillia</taxon>
        <taxon>Acidithiobacillales</taxon>
        <taxon>Acidithiobacillaceae</taxon>
        <taxon>Acidithiobacillus</taxon>
    </lineage>
</organism>
<proteinExistence type="predicted"/>
<accession>A0ACD5HSE6</accession>
<reference evidence="1 2" key="1">
    <citation type="journal article" date="2019" name="Int. J. Syst. Evol. Microbiol.">
        <title>Acidithiobacillus sulfuriphilus sp. nov.: an extremely acidophilic sulfur-oxidizing chemolithotroph isolated from a neutral pH environment.</title>
        <authorList>
            <person name="Falagan C."/>
            <person name="Moya-Beltran A."/>
            <person name="Castro M."/>
            <person name="Quatrini R."/>
            <person name="Johnson D.B."/>
        </authorList>
    </citation>
    <scope>NUCLEOTIDE SEQUENCE [LARGE SCALE GENOMIC DNA]</scope>
    <source>
        <strain evidence="1 2">CJ-2</strain>
    </source>
</reference>
<keyword evidence="2" id="KW-1185">Reference proteome</keyword>
<name>A0ACD5HSE6_9PROT</name>
<dbReference type="EMBL" id="CP127527">
    <property type="protein sequence ID" value="XRI77683.1"/>
    <property type="molecule type" value="Genomic_DNA"/>
</dbReference>
<protein>
    <submittedName>
        <fullName evidence="1">Uncharacterized protein</fullName>
    </submittedName>
</protein>
<evidence type="ECO:0000313" key="2">
    <source>
        <dbReference type="Proteomes" id="UP000271650"/>
    </source>
</evidence>
<evidence type="ECO:0000313" key="1">
    <source>
        <dbReference type="EMBL" id="XRI77683.1"/>
    </source>
</evidence>
<dbReference type="Proteomes" id="UP000271650">
    <property type="component" value="Chromosome"/>
</dbReference>